<evidence type="ECO:0000313" key="4">
    <source>
        <dbReference type="Proteomes" id="UP000748531"/>
    </source>
</evidence>
<feature type="domain" description="USP" evidence="2">
    <location>
        <begin position="36"/>
        <end position="332"/>
    </location>
</feature>
<feature type="compositionally biased region" description="Low complexity" evidence="1">
    <location>
        <begin position="614"/>
        <end position="631"/>
    </location>
</feature>
<dbReference type="InterPro" id="IPR018200">
    <property type="entry name" value="USP_CS"/>
</dbReference>
<name>A0A8J4WIE8_9TREM</name>
<dbReference type="InterPro" id="IPR028889">
    <property type="entry name" value="USP"/>
</dbReference>
<keyword evidence="4" id="KW-1185">Reference proteome</keyword>
<feature type="region of interest" description="Disordered" evidence="1">
    <location>
        <begin position="1"/>
        <end position="25"/>
    </location>
</feature>
<feature type="compositionally biased region" description="Low complexity" evidence="1">
    <location>
        <begin position="666"/>
        <end position="675"/>
    </location>
</feature>
<dbReference type="GO" id="GO:0016579">
    <property type="term" value="P:protein deubiquitination"/>
    <property type="evidence" value="ECO:0007669"/>
    <property type="project" value="InterPro"/>
</dbReference>
<feature type="compositionally biased region" description="Basic and acidic residues" evidence="1">
    <location>
        <begin position="841"/>
        <end position="851"/>
    </location>
</feature>
<evidence type="ECO:0000313" key="3">
    <source>
        <dbReference type="EMBL" id="KAF5401169.1"/>
    </source>
</evidence>
<feature type="region of interest" description="Disordered" evidence="1">
    <location>
        <begin position="611"/>
        <end position="685"/>
    </location>
</feature>
<feature type="region of interest" description="Disordered" evidence="1">
    <location>
        <begin position="824"/>
        <end position="852"/>
    </location>
</feature>
<dbReference type="Pfam" id="PF00443">
    <property type="entry name" value="UCH"/>
    <property type="match status" value="1"/>
</dbReference>
<dbReference type="PROSITE" id="PS00973">
    <property type="entry name" value="USP_2"/>
    <property type="match status" value="1"/>
</dbReference>
<sequence length="910" mass="102616">MLPRNEHASHRINSESEKTKEKTEFTWPAKPRKKLTGLQNQGGTCYLNTLLQTLLHTPEFTYRLFSLTRTVRKEQLKRMIQEMLNLFHALITNGGGAISSKPLTDSFGWTEDEVCIHQDIQELNRLLFEQIEIALKGTNETNLINDLFRGIQCTRIRCLRCGRISERNDEFHDINLSVMEYDSVEASLTAHTQMERLTGDNQYFCEACQCKVDAVKMTRFEELPPILTLSLSRFYFDSKTMQSVKLEKMCSFPFILDMNSFFMDKPNQKTKYDLFSVVLHVGGSTGGGHYHAFIKDPYGTMREDGKDSASASEINANNKCQGSTYLTQVTPNGNTPENNVKDSLFGANIQEKHVPFPHGEQLQMNPHGQNSLIASLRTTNRAGGGDPGVHTMCRISSGTRKSSSETDDDTLYMPKISDLAKWKCTASRLGKLPSTPSLPGSWDSENRLISQKRSELYSNEPNFQSQDRSAQQSLSSPQSQTDWSRKKTIQNLVGQIEQVNLAENPNKPHPNSNRNVTRKKCIVQERNRNPKPNQLAKTKRLQSVGSPQIMPIKRVGERQNVTNAIGIYAMKGANHISSTQFRSLSAYPTTNRRALADEITETRKTVHKLAGEMSSLNSRPNPSRSLLVHSSNNRRNKNSKPANRTSGGLPALQVSQHNSLPKKRVSSTSSVSSKPQSPPSHRPNIYESYVNLHSFPQQGSLSSTWRSRLFEESATTGRYKGHRNEYQQADVNDKFGSQGQQIARAMEPCRYPNEPPPAYDSLEAIPPIHRLNAQLPSWRTQSREADTSNSQTPDRNTVSYRAENYGNYGEVSSNKNVFYNSRNTEEDKTADSSTVRLHSTHQADENEKNLSDLDGETPEIIIGRWFDINDDYIAEVDPATFSRVFEGPECAYMLFYRNMGLPVPVNSASK</sequence>
<dbReference type="AlphaFoldDB" id="A0A8J4WIE8"/>
<dbReference type="EMBL" id="LUCH01002657">
    <property type="protein sequence ID" value="KAF5401169.1"/>
    <property type="molecule type" value="Genomic_DNA"/>
</dbReference>
<organism evidence="3 4">
    <name type="scientific">Paragonimus heterotremus</name>
    <dbReference type="NCBI Taxonomy" id="100268"/>
    <lineage>
        <taxon>Eukaryota</taxon>
        <taxon>Metazoa</taxon>
        <taxon>Spiralia</taxon>
        <taxon>Lophotrochozoa</taxon>
        <taxon>Platyhelminthes</taxon>
        <taxon>Trematoda</taxon>
        <taxon>Digenea</taxon>
        <taxon>Plagiorchiida</taxon>
        <taxon>Troglotremata</taxon>
        <taxon>Troglotrematidae</taxon>
        <taxon>Paragonimus</taxon>
    </lineage>
</organism>
<dbReference type="GO" id="GO:0004843">
    <property type="term" value="F:cysteine-type deubiquitinase activity"/>
    <property type="evidence" value="ECO:0007669"/>
    <property type="project" value="InterPro"/>
</dbReference>
<dbReference type="PANTHER" id="PTHR24006">
    <property type="entry name" value="UBIQUITIN CARBOXYL-TERMINAL HYDROLASE"/>
    <property type="match status" value="1"/>
</dbReference>
<feature type="compositionally biased region" description="Polar residues" evidence="1">
    <location>
        <begin position="787"/>
        <end position="797"/>
    </location>
</feature>
<protein>
    <recommendedName>
        <fullName evidence="2">USP domain-containing protein</fullName>
    </recommendedName>
</protein>
<dbReference type="InterPro" id="IPR001394">
    <property type="entry name" value="Peptidase_C19_UCH"/>
</dbReference>
<feature type="compositionally biased region" description="Low complexity" evidence="1">
    <location>
        <begin position="469"/>
        <end position="480"/>
    </location>
</feature>
<comment type="caution">
    <text evidence="3">The sequence shown here is derived from an EMBL/GenBank/DDBJ whole genome shotgun (WGS) entry which is preliminary data.</text>
</comment>
<accession>A0A8J4WIE8</accession>
<proteinExistence type="predicted"/>
<dbReference type="InterPro" id="IPR050164">
    <property type="entry name" value="Peptidase_C19"/>
</dbReference>
<dbReference type="Gene3D" id="3.90.70.10">
    <property type="entry name" value="Cysteine proteinases"/>
    <property type="match status" value="1"/>
</dbReference>
<evidence type="ECO:0000259" key="2">
    <source>
        <dbReference type="PROSITE" id="PS50235"/>
    </source>
</evidence>
<dbReference type="PANTHER" id="PTHR24006:SF702">
    <property type="entry name" value="UBIQUITIN CARBOXYL-TERMINAL HYDROLASE 47"/>
    <property type="match status" value="1"/>
</dbReference>
<dbReference type="GO" id="GO:0005829">
    <property type="term" value="C:cytosol"/>
    <property type="evidence" value="ECO:0007669"/>
    <property type="project" value="TreeGrafter"/>
</dbReference>
<feature type="compositionally biased region" description="Basic and acidic residues" evidence="1">
    <location>
        <begin position="1"/>
        <end position="24"/>
    </location>
</feature>
<dbReference type="GO" id="GO:0005634">
    <property type="term" value="C:nucleus"/>
    <property type="evidence" value="ECO:0007669"/>
    <property type="project" value="TreeGrafter"/>
</dbReference>
<evidence type="ECO:0000256" key="1">
    <source>
        <dbReference type="SAM" id="MobiDB-lite"/>
    </source>
</evidence>
<dbReference type="SUPFAM" id="SSF54001">
    <property type="entry name" value="Cysteine proteinases"/>
    <property type="match status" value="1"/>
</dbReference>
<reference evidence="3" key="1">
    <citation type="submission" date="2019-05" db="EMBL/GenBank/DDBJ databases">
        <title>Annotation for the trematode Paragonimus heterotremus.</title>
        <authorList>
            <person name="Choi Y.-J."/>
        </authorList>
    </citation>
    <scope>NUCLEOTIDE SEQUENCE</scope>
    <source>
        <strain evidence="3">LC</strain>
    </source>
</reference>
<dbReference type="Proteomes" id="UP000748531">
    <property type="component" value="Unassembled WGS sequence"/>
</dbReference>
<feature type="region of interest" description="Disordered" evidence="1">
    <location>
        <begin position="778"/>
        <end position="797"/>
    </location>
</feature>
<dbReference type="PROSITE" id="PS50235">
    <property type="entry name" value="USP_3"/>
    <property type="match status" value="1"/>
</dbReference>
<dbReference type="InterPro" id="IPR038765">
    <property type="entry name" value="Papain-like_cys_pep_sf"/>
</dbReference>
<feature type="region of interest" description="Disordered" evidence="1">
    <location>
        <begin position="460"/>
        <end position="485"/>
    </location>
</feature>
<dbReference type="OrthoDB" id="289038at2759"/>
<feature type="region of interest" description="Disordered" evidence="1">
    <location>
        <begin position="378"/>
        <end position="410"/>
    </location>
</feature>
<gene>
    <name evidence="3" type="ORF">PHET_05550</name>
</gene>